<accession>A0ABP8YE73</accession>
<evidence type="ECO:0000259" key="3">
    <source>
        <dbReference type="SMART" id="SM00829"/>
    </source>
</evidence>
<keyword evidence="2" id="KW-0560">Oxidoreductase</keyword>
<dbReference type="InterPro" id="IPR020843">
    <property type="entry name" value="ER"/>
</dbReference>
<proteinExistence type="predicted"/>
<dbReference type="Gene3D" id="3.40.50.720">
    <property type="entry name" value="NAD(P)-binding Rossmann-like Domain"/>
    <property type="match status" value="1"/>
</dbReference>
<dbReference type="SUPFAM" id="SSF51735">
    <property type="entry name" value="NAD(P)-binding Rossmann-fold domains"/>
    <property type="match status" value="1"/>
</dbReference>
<dbReference type="InterPro" id="IPR013154">
    <property type="entry name" value="ADH-like_N"/>
</dbReference>
<gene>
    <name evidence="4" type="ORF">GCM10025782_25730</name>
</gene>
<dbReference type="PANTHER" id="PTHR48106:SF13">
    <property type="entry name" value="QUINONE OXIDOREDUCTASE-RELATED"/>
    <property type="match status" value="1"/>
</dbReference>
<dbReference type="EMBL" id="BAABLO010000011">
    <property type="protein sequence ID" value="GAA4726269.1"/>
    <property type="molecule type" value="Genomic_DNA"/>
</dbReference>
<dbReference type="InterPro" id="IPR011032">
    <property type="entry name" value="GroES-like_sf"/>
</dbReference>
<dbReference type="PANTHER" id="PTHR48106">
    <property type="entry name" value="QUINONE OXIDOREDUCTASE PIG3-RELATED"/>
    <property type="match status" value="1"/>
</dbReference>
<feature type="domain" description="Enoyl reductase (ER)" evidence="3">
    <location>
        <begin position="24"/>
        <end position="335"/>
    </location>
</feature>
<dbReference type="InterPro" id="IPR047618">
    <property type="entry name" value="QOR-like"/>
</dbReference>
<comment type="caution">
    <text evidence="4">The sequence shown here is derived from an EMBL/GenBank/DDBJ whole genome shotgun (WGS) entry which is preliminary data.</text>
</comment>
<keyword evidence="5" id="KW-1185">Reference proteome</keyword>
<dbReference type="Pfam" id="PF08240">
    <property type="entry name" value="ADH_N"/>
    <property type="match status" value="1"/>
</dbReference>
<dbReference type="InterPro" id="IPR013149">
    <property type="entry name" value="ADH-like_C"/>
</dbReference>
<dbReference type="CDD" id="cd05286">
    <property type="entry name" value="QOR2"/>
    <property type="match status" value="1"/>
</dbReference>
<keyword evidence="1" id="KW-0521">NADP</keyword>
<dbReference type="Pfam" id="PF00107">
    <property type="entry name" value="ADH_zinc_N"/>
    <property type="match status" value="1"/>
</dbReference>
<dbReference type="SUPFAM" id="SSF50129">
    <property type="entry name" value="GroES-like"/>
    <property type="match status" value="1"/>
</dbReference>
<sequence length="337" mass="34547">MAPDTDVNNPGSTTARALVVPRNGDSSVLEVRDVEVSPPGDGEVQVEVAAVGVNFIDVYQRQGVYAVPTPFVSCSEGAGTVTAVGPGVEGVRVGDRVAWGQGLGAAGAVVTREADSLVPVPDGVDLDVAAAAMLQGMTAHYLVNSTYVVGEGTVALVHAAAGGVGQLLVQMVKAKGGRVIATAGSADKLEIARALGADALIDYSRADDLASEVRAANGGKGVDVAYDGVGKATFDASLASLRPRGMMVLFGGSSGQVPPLDLQRLNSGGSLFVTRPTLGHYTATREEMLERGTAVLEDIAAGRLHIDIGGRYPLEDAARAYDDLEGRRTTGKLLLVP</sequence>
<dbReference type="RefSeq" id="WP_345503840.1">
    <property type="nucleotide sequence ID" value="NZ_BAABLO010000011.1"/>
</dbReference>
<protein>
    <submittedName>
        <fullName evidence="4">Quinone oxidoreductase</fullName>
    </submittedName>
</protein>
<evidence type="ECO:0000256" key="1">
    <source>
        <dbReference type="ARBA" id="ARBA00022857"/>
    </source>
</evidence>
<dbReference type="SMART" id="SM00829">
    <property type="entry name" value="PKS_ER"/>
    <property type="match status" value="1"/>
</dbReference>
<evidence type="ECO:0000313" key="4">
    <source>
        <dbReference type="EMBL" id="GAA4726269.1"/>
    </source>
</evidence>
<evidence type="ECO:0000256" key="2">
    <source>
        <dbReference type="ARBA" id="ARBA00023002"/>
    </source>
</evidence>
<reference evidence="5" key="1">
    <citation type="journal article" date="2019" name="Int. J. Syst. Evol. Microbiol.">
        <title>The Global Catalogue of Microorganisms (GCM) 10K type strain sequencing project: providing services to taxonomists for standard genome sequencing and annotation.</title>
        <authorList>
            <consortium name="The Broad Institute Genomics Platform"/>
            <consortium name="The Broad Institute Genome Sequencing Center for Infectious Disease"/>
            <person name="Wu L."/>
            <person name="Ma J."/>
        </authorList>
    </citation>
    <scope>NUCLEOTIDE SEQUENCE [LARGE SCALE GENOMIC DNA]</scope>
    <source>
        <strain evidence="5">JCM 18961</strain>
    </source>
</reference>
<dbReference type="Gene3D" id="3.90.180.10">
    <property type="entry name" value="Medium-chain alcohol dehydrogenases, catalytic domain"/>
    <property type="match status" value="1"/>
</dbReference>
<evidence type="ECO:0000313" key="5">
    <source>
        <dbReference type="Proteomes" id="UP001500556"/>
    </source>
</evidence>
<dbReference type="InterPro" id="IPR036291">
    <property type="entry name" value="NAD(P)-bd_dom_sf"/>
</dbReference>
<dbReference type="Proteomes" id="UP001500556">
    <property type="component" value="Unassembled WGS sequence"/>
</dbReference>
<organism evidence="4 5">
    <name type="scientific">Pedococcus ginsenosidimutans</name>
    <dbReference type="NCBI Taxonomy" id="490570"/>
    <lineage>
        <taxon>Bacteria</taxon>
        <taxon>Bacillati</taxon>
        <taxon>Actinomycetota</taxon>
        <taxon>Actinomycetes</taxon>
        <taxon>Micrococcales</taxon>
        <taxon>Intrasporangiaceae</taxon>
        <taxon>Pedococcus</taxon>
    </lineage>
</organism>
<name>A0ABP8YE73_9MICO</name>